<feature type="transmembrane region" description="Helical" evidence="2">
    <location>
        <begin position="87"/>
        <end position="104"/>
    </location>
</feature>
<evidence type="ECO:0000313" key="3">
    <source>
        <dbReference type="EMBL" id="CAF0847901.1"/>
    </source>
</evidence>
<keyword evidence="2" id="KW-1133">Transmembrane helix</keyword>
<feature type="compositionally biased region" description="Basic and acidic residues" evidence="1">
    <location>
        <begin position="50"/>
        <end position="63"/>
    </location>
</feature>
<reference evidence="4" key="1">
    <citation type="submission" date="2021-02" db="EMBL/GenBank/DDBJ databases">
        <authorList>
            <person name="Nowell W R."/>
        </authorList>
    </citation>
    <scope>NUCLEOTIDE SEQUENCE</scope>
</reference>
<proteinExistence type="predicted"/>
<dbReference type="EMBL" id="CAJNOE010000066">
    <property type="protein sequence ID" value="CAF0847901.1"/>
    <property type="molecule type" value="Genomic_DNA"/>
</dbReference>
<comment type="caution">
    <text evidence="4">The sequence shown here is derived from an EMBL/GenBank/DDBJ whole genome shotgun (WGS) entry which is preliminary data.</text>
</comment>
<feature type="region of interest" description="Disordered" evidence="1">
    <location>
        <begin position="41"/>
        <end position="63"/>
    </location>
</feature>
<dbReference type="EMBL" id="CAJOBB010000696">
    <property type="protein sequence ID" value="CAF3732925.1"/>
    <property type="molecule type" value="Genomic_DNA"/>
</dbReference>
<evidence type="ECO:0000256" key="1">
    <source>
        <dbReference type="SAM" id="MobiDB-lite"/>
    </source>
</evidence>
<protein>
    <submittedName>
        <fullName evidence="4">Uncharacterized protein</fullName>
    </submittedName>
</protein>
<dbReference type="Proteomes" id="UP000663860">
    <property type="component" value="Unassembled WGS sequence"/>
</dbReference>
<evidence type="ECO:0000313" key="5">
    <source>
        <dbReference type="Proteomes" id="UP000663868"/>
    </source>
</evidence>
<evidence type="ECO:0000313" key="4">
    <source>
        <dbReference type="EMBL" id="CAF3732925.1"/>
    </source>
</evidence>
<sequence>MINHRIYNCEENSQPILSITLSSNEDNEVPDETKLPTITSGTQLQQQEESASKMDISPETKKMITEQSSSRTYNILLFLVEKSLANMNYLICLLFQIIISYFDFSKDTSTLTKYNLF</sequence>
<keyword evidence="2" id="KW-0472">Membrane</keyword>
<dbReference type="AlphaFoldDB" id="A0A818X6M7"/>
<accession>A0A818X6M7</accession>
<keyword evidence="2" id="KW-0812">Transmembrane</keyword>
<name>A0A818X6M7_9BILA</name>
<dbReference type="Proteomes" id="UP000663868">
    <property type="component" value="Unassembled WGS sequence"/>
</dbReference>
<organism evidence="4 5">
    <name type="scientific">Adineta steineri</name>
    <dbReference type="NCBI Taxonomy" id="433720"/>
    <lineage>
        <taxon>Eukaryota</taxon>
        <taxon>Metazoa</taxon>
        <taxon>Spiralia</taxon>
        <taxon>Gnathifera</taxon>
        <taxon>Rotifera</taxon>
        <taxon>Eurotatoria</taxon>
        <taxon>Bdelloidea</taxon>
        <taxon>Adinetida</taxon>
        <taxon>Adinetidae</taxon>
        <taxon>Adineta</taxon>
    </lineage>
</organism>
<gene>
    <name evidence="3" type="ORF">IZO911_LOCUS9428</name>
    <name evidence="4" type="ORF">KXQ929_LOCUS13171</name>
</gene>
<evidence type="ECO:0000256" key="2">
    <source>
        <dbReference type="SAM" id="Phobius"/>
    </source>
</evidence>